<proteinExistence type="predicted"/>
<reference evidence="1" key="1">
    <citation type="submission" date="2023-07" db="EMBL/GenBank/DDBJ databases">
        <title>draft genome sequence of fig (Ficus carica).</title>
        <authorList>
            <person name="Takahashi T."/>
            <person name="Nishimura K."/>
        </authorList>
    </citation>
    <scope>NUCLEOTIDE SEQUENCE</scope>
</reference>
<keyword evidence="2" id="KW-1185">Reference proteome</keyword>
<protein>
    <submittedName>
        <fullName evidence="1">Uncharacterized protein</fullName>
    </submittedName>
</protein>
<dbReference type="Proteomes" id="UP001187192">
    <property type="component" value="Unassembled WGS sequence"/>
</dbReference>
<gene>
    <name evidence="1" type="ORF">TIFTF001_050711</name>
</gene>
<evidence type="ECO:0000313" key="1">
    <source>
        <dbReference type="EMBL" id="GMN31090.1"/>
    </source>
</evidence>
<evidence type="ECO:0000313" key="2">
    <source>
        <dbReference type="Proteomes" id="UP001187192"/>
    </source>
</evidence>
<dbReference type="EMBL" id="BTGU01008615">
    <property type="protein sequence ID" value="GMN31090.1"/>
    <property type="molecule type" value="Genomic_DNA"/>
</dbReference>
<organism evidence="1 2">
    <name type="scientific">Ficus carica</name>
    <name type="common">Common fig</name>
    <dbReference type="NCBI Taxonomy" id="3494"/>
    <lineage>
        <taxon>Eukaryota</taxon>
        <taxon>Viridiplantae</taxon>
        <taxon>Streptophyta</taxon>
        <taxon>Embryophyta</taxon>
        <taxon>Tracheophyta</taxon>
        <taxon>Spermatophyta</taxon>
        <taxon>Magnoliopsida</taxon>
        <taxon>eudicotyledons</taxon>
        <taxon>Gunneridae</taxon>
        <taxon>Pentapetalae</taxon>
        <taxon>rosids</taxon>
        <taxon>fabids</taxon>
        <taxon>Rosales</taxon>
        <taxon>Moraceae</taxon>
        <taxon>Ficeae</taxon>
        <taxon>Ficus</taxon>
    </lineage>
</organism>
<dbReference type="AlphaFoldDB" id="A0AA88CTI7"/>
<name>A0AA88CTI7_FICCA</name>
<accession>A0AA88CTI7</accession>
<comment type="caution">
    <text evidence="1">The sequence shown here is derived from an EMBL/GenBank/DDBJ whole genome shotgun (WGS) entry which is preliminary data.</text>
</comment>
<sequence>MTLISSVVPLLRGYWFAPLRTTPNSVGLQLLYHSLFLLLSLKILSPCFLVLVNPVLNSYCPAYTVGCQGRWATTSTYLLGDVRAEHLHHLLTFSTSLSTYFGHKRANCLNFLTASITKFGYEILSTYGRDISTDLGGHSPVSRVLFEYKRSTKNLLLFSFGVPPVPKVLLGVLYEFKVGPDYLGISDSFEQAALEVYPSLVVAQATAVANSLQRLLNLARAD</sequence>